<protein>
    <submittedName>
        <fullName evidence="1">YdcP family protein</fullName>
    </submittedName>
</protein>
<organism evidence="1 2">
    <name type="scientific">Lysinibacillus piscis</name>
    <dbReference type="NCBI Taxonomy" id="2518931"/>
    <lineage>
        <taxon>Bacteria</taxon>
        <taxon>Bacillati</taxon>
        <taxon>Bacillota</taxon>
        <taxon>Bacilli</taxon>
        <taxon>Bacillales</taxon>
        <taxon>Bacillaceae</taxon>
        <taxon>Lysinibacillus</taxon>
    </lineage>
</organism>
<comment type="caution">
    <text evidence="1">The sequence shown here is derived from an EMBL/GenBank/DDBJ whole genome shotgun (WGS) entry which is preliminary data.</text>
</comment>
<accession>A0ABQ5NK94</accession>
<dbReference type="RefSeq" id="WP_264988542.1">
    <property type="nucleotide sequence ID" value="NZ_BRZA01000002.1"/>
</dbReference>
<dbReference type="Proteomes" id="UP001065593">
    <property type="component" value="Unassembled WGS sequence"/>
</dbReference>
<dbReference type="InterPro" id="IPR038620">
    <property type="entry name" value="YdcP-like_sf"/>
</dbReference>
<keyword evidence="2" id="KW-1185">Reference proteome</keyword>
<evidence type="ECO:0000313" key="2">
    <source>
        <dbReference type="Proteomes" id="UP001065593"/>
    </source>
</evidence>
<sequence>MVKHQAESAIQLAQGIVIDKEKTFGQFKFSTLRCGIFHQGTVYTEVKGPTYGEQGCMSVPTTVLLREFDYNVEVDILSLIANTTFRGADMNWINKVV</sequence>
<dbReference type="Gene3D" id="2.40.50.390">
    <property type="entry name" value="Conjugative transposon protein, DUF961"/>
    <property type="match status" value="1"/>
</dbReference>
<reference evidence="1" key="1">
    <citation type="submission" date="2022-08" db="EMBL/GenBank/DDBJ databases">
        <title>Draft genome sequence of Lysinibacillus sp. strain KH24.</title>
        <authorList>
            <person name="Kanbe H."/>
            <person name="Itoh H."/>
        </authorList>
    </citation>
    <scope>NUCLEOTIDE SEQUENCE</scope>
    <source>
        <strain evidence="1">KH24</strain>
    </source>
</reference>
<name>A0ABQ5NK94_9BACI</name>
<gene>
    <name evidence="1" type="ORF">LYSBPC_19130</name>
</gene>
<dbReference type="EMBL" id="BRZA01000002">
    <property type="protein sequence ID" value="GLC88786.1"/>
    <property type="molecule type" value="Genomic_DNA"/>
</dbReference>
<proteinExistence type="predicted"/>
<evidence type="ECO:0000313" key="1">
    <source>
        <dbReference type="EMBL" id="GLC88786.1"/>
    </source>
</evidence>